<dbReference type="InterPro" id="IPR008886">
    <property type="entry name" value="UPF0227/Esterase_YqiA"/>
</dbReference>
<name>A0A3N1NZP1_9GAMM</name>
<proteinExistence type="predicted"/>
<evidence type="ECO:0000313" key="1">
    <source>
        <dbReference type="EMBL" id="ROQ21279.1"/>
    </source>
</evidence>
<dbReference type="PANTHER" id="PTHR35602:SF3">
    <property type="entry name" value="ESTERASE YQIA"/>
    <property type="match status" value="1"/>
</dbReference>
<sequence length="169" mass="19347">MQAWLAEHRPDIDYRCPHLPPYPRLAAEQLANLADTDGPLYLMGSSLGGFWATWLAERYAARAVLINPAVSPWQFMPDYLEVDLKGYHTDDTYRLSAHHVDEIRAYEVEPLNHPENLWLLVQTGDETLDYRQAVAKYQGARQTIEPGGDHGFQGFERYIPEAMAFLEGR</sequence>
<gene>
    <name evidence="1" type="ORF">EDC38_1902</name>
</gene>
<evidence type="ECO:0008006" key="3">
    <source>
        <dbReference type="Google" id="ProtNLM"/>
    </source>
</evidence>
<accession>A0A3N1NZP1</accession>
<dbReference type="Pfam" id="PF05728">
    <property type="entry name" value="UPF0227"/>
    <property type="match status" value="1"/>
</dbReference>
<dbReference type="SUPFAM" id="SSF53474">
    <property type="entry name" value="alpha/beta-Hydrolases"/>
    <property type="match status" value="1"/>
</dbReference>
<organism evidence="1 2">
    <name type="scientific">Marinimicrobium koreense</name>
    <dbReference type="NCBI Taxonomy" id="306545"/>
    <lineage>
        <taxon>Bacteria</taxon>
        <taxon>Pseudomonadati</taxon>
        <taxon>Pseudomonadota</taxon>
        <taxon>Gammaproteobacteria</taxon>
        <taxon>Cellvibrionales</taxon>
        <taxon>Cellvibrionaceae</taxon>
        <taxon>Marinimicrobium</taxon>
    </lineage>
</organism>
<dbReference type="AlphaFoldDB" id="A0A3N1NZP1"/>
<dbReference type="PANTHER" id="PTHR35602">
    <property type="entry name" value="ESTERASE YQIA-RELATED"/>
    <property type="match status" value="1"/>
</dbReference>
<dbReference type="Proteomes" id="UP000273643">
    <property type="component" value="Unassembled WGS sequence"/>
</dbReference>
<evidence type="ECO:0000313" key="2">
    <source>
        <dbReference type="Proteomes" id="UP000273643"/>
    </source>
</evidence>
<protein>
    <recommendedName>
        <fullName evidence="3">Esterase</fullName>
    </recommendedName>
</protein>
<reference evidence="1 2" key="1">
    <citation type="submission" date="2018-11" db="EMBL/GenBank/DDBJ databases">
        <title>Genomic Encyclopedia of Type Strains, Phase IV (KMG-IV): sequencing the most valuable type-strain genomes for metagenomic binning, comparative biology and taxonomic classification.</title>
        <authorList>
            <person name="Goeker M."/>
        </authorList>
    </citation>
    <scope>NUCLEOTIDE SEQUENCE [LARGE SCALE GENOMIC DNA]</scope>
    <source>
        <strain evidence="1 2">DSM 16974</strain>
    </source>
</reference>
<comment type="caution">
    <text evidence="1">The sequence shown here is derived from an EMBL/GenBank/DDBJ whole genome shotgun (WGS) entry which is preliminary data.</text>
</comment>
<keyword evidence="2" id="KW-1185">Reference proteome</keyword>
<dbReference type="Gene3D" id="3.40.50.1820">
    <property type="entry name" value="alpha/beta hydrolase"/>
    <property type="match status" value="1"/>
</dbReference>
<dbReference type="EMBL" id="RJUK01000001">
    <property type="protein sequence ID" value="ROQ21279.1"/>
    <property type="molecule type" value="Genomic_DNA"/>
</dbReference>
<dbReference type="InterPro" id="IPR029058">
    <property type="entry name" value="AB_hydrolase_fold"/>
</dbReference>